<reference evidence="5 6" key="1">
    <citation type="submission" date="2018-09" db="EMBL/GenBank/DDBJ databases">
        <title>A high-quality reference genome of wild soybean provides a powerful tool to mine soybean genomes.</title>
        <authorList>
            <person name="Xie M."/>
            <person name="Chung C.Y.L."/>
            <person name="Li M.-W."/>
            <person name="Wong F.-L."/>
            <person name="Chan T.-F."/>
            <person name="Lam H.-M."/>
        </authorList>
    </citation>
    <scope>NUCLEOTIDE SEQUENCE [LARGE SCALE GENOMIC DNA]</scope>
    <source>
        <strain evidence="6">cv. W05</strain>
        <tissue evidence="5">Hypocotyl of etiolated seedlings</tissue>
    </source>
</reference>
<feature type="domain" description="GRAM" evidence="4">
    <location>
        <begin position="117"/>
        <end position="182"/>
    </location>
</feature>
<dbReference type="InterPro" id="IPR004182">
    <property type="entry name" value="GRAM"/>
</dbReference>
<comment type="similarity">
    <text evidence="1">Belongs to the GEM family.</text>
</comment>
<keyword evidence="3" id="KW-0812">Transmembrane</keyword>
<keyword evidence="3" id="KW-1133">Transmembrane helix</keyword>
<accession>A0A445GX60</accession>
<dbReference type="InterPro" id="IPR037848">
    <property type="entry name" value="GEM-like"/>
</dbReference>
<dbReference type="Pfam" id="PF02893">
    <property type="entry name" value="GRAM"/>
    <property type="match status" value="1"/>
</dbReference>
<dbReference type="GO" id="GO:0006508">
    <property type="term" value="P:proteolysis"/>
    <property type="evidence" value="ECO:0007669"/>
    <property type="project" value="InterPro"/>
</dbReference>
<dbReference type="AlphaFoldDB" id="A0A445GX60"/>
<dbReference type="Proteomes" id="UP000289340">
    <property type="component" value="Chromosome 15"/>
</dbReference>
<comment type="caution">
    <text evidence="5">The sequence shown here is derived from an EMBL/GenBank/DDBJ whole genome shotgun (WGS) entry which is preliminary data.</text>
</comment>
<dbReference type="Pfam" id="PF00450">
    <property type="entry name" value="Peptidase_S10"/>
    <property type="match status" value="1"/>
</dbReference>
<dbReference type="InterPro" id="IPR011993">
    <property type="entry name" value="PH-like_dom_sf"/>
</dbReference>
<evidence type="ECO:0000256" key="1">
    <source>
        <dbReference type="ARBA" id="ARBA00009414"/>
    </source>
</evidence>
<organism evidence="5 6">
    <name type="scientific">Glycine soja</name>
    <name type="common">Wild soybean</name>
    <dbReference type="NCBI Taxonomy" id="3848"/>
    <lineage>
        <taxon>Eukaryota</taxon>
        <taxon>Viridiplantae</taxon>
        <taxon>Streptophyta</taxon>
        <taxon>Embryophyta</taxon>
        <taxon>Tracheophyta</taxon>
        <taxon>Spermatophyta</taxon>
        <taxon>Magnoliopsida</taxon>
        <taxon>eudicotyledons</taxon>
        <taxon>Gunneridae</taxon>
        <taxon>Pentapetalae</taxon>
        <taxon>rosids</taxon>
        <taxon>fabids</taxon>
        <taxon>Fabales</taxon>
        <taxon>Fabaceae</taxon>
        <taxon>Papilionoideae</taxon>
        <taxon>50 kb inversion clade</taxon>
        <taxon>NPAAA clade</taxon>
        <taxon>indigoferoid/millettioid clade</taxon>
        <taxon>Phaseoleae</taxon>
        <taxon>Glycine</taxon>
        <taxon>Glycine subgen. Soja</taxon>
    </lineage>
</organism>
<feature type="transmembrane region" description="Helical" evidence="3">
    <location>
        <begin position="20"/>
        <end position="41"/>
    </location>
</feature>
<evidence type="ECO:0000256" key="3">
    <source>
        <dbReference type="SAM" id="Phobius"/>
    </source>
</evidence>
<keyword evidence="6" id="KW-1185">Reference proteome</keyword>
<dbReference type="PANTHER" id="PTHR31969">
    <property type="entry name" value="GEM-LIKE PROTEIN 2"/>
    <property type="match status" value="1"/>
</dbReference>
<protein>
    <submittedName>
        <fullName evidence="5">Protein PECTIC ARABINOGALACTAN SYNTHESIS-RELATED</fullName>
    </submittedName>
</protein>
<proteinExistence type="inferred from homology"/>
<evidence type="ECO:0000313" key="6">
    <source>
        <dbReference type="Proteomes" id="UP000289340"/>
    </source>
</evidence>
<dbReference type="EMBL" id="QZWG01000015">
    <property type="protein sequence ID" value="RZB65848.1"/>
    <property type="molecule type" value="Genomic_DNA"/>
</dbReference>
<evidence type="ECO:0000256" key="2">
    <source>
        <dbReference type="SAM" id="MobiDB-lite"/>
    </source>
</evidence>
<keyword evidence="3" id="KW-0472">Membrane</keyword>
<name>A0A445GX60_GLYSO</name>
<evidence type="ECO:0000313" key="5">
    <source>
        <dbReference type="EMBL" id="RZB65848.1"/>
    </source>
</evidence>
<dbReference type="SMART" id="SM00568">
    <property type="entry name" value="GRAM"/>
    <property type="match status" value="1"/>
</dbReference>
<gene>
    <name evidence="5" type="ORF">D0Y65_041773</name>
</gene>
<dbReference type="Gene3D" id="2.30.29.30">
    <property type="entry name" value="Pleckstrin-homology domain (PH domain)/Phosphotyrosine-binding domain (PTB)"/>
    <property type="match status" value="1"/>
</dbReference>
<dbReference type="InterPro" id="IPR001563">
    <property type="entry name" value="Peptidase_S10"/>
</dbReference>
<feature type="region of interest" description="Disordered" evidence="2">
    <location>
        <begin position="222"/>
        <end position="241"/>
    </location>
</feature>
<dbReference type="GO" id="GO:0004185">
    <property type="term" value="F:serine-type carboxypeptidase activity"/>
    <property type="evidence" value="ECO:0007669"/>
    <property type="project" value="InterPro"/>
</dbReference>
<sequence length="270" mass="29876">MCFFFTDDPRVSPHNSRISLVFALLLLIVGLVSLFTILNNLNAPYLCKKDGIVLHCPHVKESPSLWENPFSSPTSWKPCAERQDGVLPVRVRSRPADATIARLIQGTKVLTSGGPDKLFQQTFGGFPREKLLQPCGCYISTNSGPLIGTLYISTKRLAFCSDSLLCHHPFSLQQYECVYYKSQKGKDEPDFGHSLSDNISLRHEGPGCSSIGYGEAEELGPFFPQDSRQPKLKQVSTEEGEAKSRELNVMFIEASAKAGFNIKISPPTPH</sequence>
<evidence type="ECO:0000259" key="4">
    <source>
        <dbReference type="SMART" id="SM00568"/>
    </source>
</evidence>